<reference evidence="1" key="1">
    <citation type="journal article" date="2015" name="Nature">
        <title>Complex archaea that bridge the gap between prokaryotes and eukaryotes.</title>
        <authorList>
            <person name="Spang A."/>
            <person name="Saw J.H."/>
            <person name="Jorgensen S.L."/>
            <person name="Zaremba-Niedzwiedzka K."/>
            <person name="Martijn J."/>
            <person name="Lind A.E."/>
            <person name="van Eijk R."/>
            <person name="Schleper C."/>
            <person name="Guy L."/>
            <person name="Ettema T.J."/>
        </authorList>
    </citation>
    <scope>NUCLEOTIDE SEQUENCE</scope>
</reference>
<proteinExistence type="predicted"/>
<accession>A0A0F9RW82</accession>
<sequence>MNAPAQQTRVEVLNRLYSMKLEQIEQAARQGYSLRNQVLEAEAEAIFNALKSVR</sequence>
<comment type="caution">
    <text evidence="1">The sequence shown here is derived from an EMBL/GenBank/DDBJ whole genome shotgun (WGS) entry which is preliminary data.</text>
</comment>
<dbReference type="EMBL" id="LAZR01003146">
    <property type="protein sequence ID" value="KKN21463.1"/>
    <property type="molecule type" value="Genomic_DNA"/>
</dbReference>
<dbReference type="AlphaFoldDB" id="A0A0F9RW82"/>
<organism evidence="1">
    <name type="scientific">marine sediment metagenome</name>
    <dbReference type="NCBI Taxonomy" id="412755"/>
    <lineage>
        <taxon>unclassified sequences</taxon>
        <taxon>metagenomes</taxon>
        <taxon>ecological metagenomes</taxon>
    </lineage>
</organism>
<name>A0A0F9RW82_9ZZZZ</name>
<protein>
    <submittedName>
        <fullName evidence="1">Uncharacterized protein</fullName>
    </submittedName>
</protein>
<evidence type="ECO:0000313" key="1">
    <source>
        <dbReference type="EMBL" id="KKN21463.1"/>
    </source>
</evidence>
<gene>
    <name evidence="1" type="ORF">LCGC14_0925160</name>
</gene>